<organism evidence="12 13">
    <name type="scientific">Acinetobacter chengduensis</name>
    <dbReference type="NCBI Taxonomy" id="2420890"/>
    <lineage>
        <taxon>Bacteria</taxon>
        <taxon>Pseudomonadati</taxon>
        <taxon>Pseudomonadota</taxon>
        <taxon>Gammaproteobacteria</taxon>
        <taxon>Moraxellales</taxon>
        <taxon>Moraxellaceae</taxon>
        <taxon>Acinetobacter</taxon>
    </lineage>
</organism>
<evidence type="ECO:0000256" key="9">
    <source>
        <dbReference type="ARBA" id="ARBA00023239"/>
    </source>
</evidence>
<evidence type="ECO:0000256" key="10">
    <source>
        <dbReference type="HAMAP-Rule" id="MF_00180"/>
    </source>
</evidence>
<dbReference type="EMBL" id="RCHC01000002">
    <property type="protein sequence ID" value="RLL24016.1"/>
    <property type="molecule type" value="Genomic_DNA"/>
</dbReference>
<evidence type="ECO:0000313" key="13">
    <source>
        <dbReference type="Proteomes" id="UP000280271"/>
    </source>
</evidence>
<keyword evidence="8 10" id="KW-0464">Manganese</keyword>
<feature type="binding site" evidence="10">
    <location>
        <position position="47"/>
    </location>
    <ligand>
        <name>D-ribulose 5-phosphate</name>
        <dbReference type="ChEBI" id="CHEBI:58121"/>
    </ligand>
</feature>
<sequence length="219" mass="23602">MSSLMQPEIFFVALPPSEQRVLQALEDMRQGKPVLVMDDFDRENEADLIVAAETLNVETMARMIRDGSGIVCLTLTNTLADHLALPPMVADNSSQFKTAFTVTIEAAEGVTTGVSAQDRTTTIHAAIKDGAVARDLNRPGHVFPLRARDGGVLTRRGHTEGSVDLARLAGLKPAGVLCEVTNPDGSMASGIQVLSYAEKHALTLITIDEIVQYRLAHQL</sequence>
<keyword evidence="6 10" id="KW-0479">Metal-binding</keyword>
<evidence type="ECO:0000256" key="4">
    <source>
        <dbReference type="ARBA" id="ARBA00018836"/>
    </source>
</evidence>
<evidence type="ECO:0000256" key="3">
    <source>
        <dbReference type="ARBA" id="ARBA00012153"/>
    </source>
</evidence>
<comment type="function">
    <text evidence="1 10 11">Catalyzes the conversion of D-ribulose 5-phosphate to formate and 3,4-dihydroxy-2-butanone 4-phosphate.</text>
</comment>
<keyword evidence="13" id="KW-1185">Reference proteome</keyword>
<evidence type="ECO:0000256" key="7">
    <source>
        <dbReference type="ARBA" id="ARBA00022842"/>
    </source>
</evidence>
<evidence type="ECO:0000256" key="6">
    <source>
        <dbReference type="ARBA" id="ARBA00022723"/>
    </source>
</evidence>
<evidence type="ECO:0000256" key="11">
    <source>
        <dbReference type="RuleBase" id="RU003843"/>
    </source>
</evidence>
<comment type="caution">
    <text evidence="12">The sequence shown here is derived from an EMBL/GenBank/DDBJ whole genome shotgun (WGS) entry which is preliminary data.</text>
</comment>
<dbReference type="GO" id="GO:0008686">
    <property type="term" value="F:3,4-dihydroxy-2-butanone-4-phosphate synthase activity"/>
    <property type="evidence" value="ECO:0007669"/>
    <property type="project" value="UniProtKB-EC"/>
</dbReference>
<keyword evidence="9 10" id="KW-0456">Lyase</keyword>
<dbReference type="Pfam" id="PF00926">
    <property type="entry name" value="DHBP_synthase"/>
    <property type="match status" value="1"/>
</dbReference>
<reference evidence="12 13" key="1">
    <citation type="submission" date="2018-09" db="EMBL/GenBank/DDBJ databases">
        <title>The draft genome of Acinetobacter sp. strains.</title>
        <authorList>
            <person name="Qin J."/>
            <person name="Feng Y."/>
            <person name="Zong Z."/>
        </authorList>
    </citation>
    <scope>NUCLEOTIDE SEQUENCE [LARGE SCALE GENOMIC DNA]</scope>
    <source>
        <strain evidence="12 13">WCHAc060005</strain>
    </source>
</reference>
<dbReference type="RefSeq" id="WP_120373810.1">
    <property type="nucleotide sequence ID" value="NZ_RCHC01000002.1"/>
</dbReference>
<dbReference type="PANTHER" id="PTHR21327">
    <property type="entry name" value="GTP CYCLOHYDROLASE II-RELATED"/>
    <property type="match status" value="1"/>
</dbReference>
<evidence type="ECO:0000256" key="8">
    <source>
        <dbReference type="ARBA" id="ARBA00023211"/>
    </source>
</evidence>
<gene>
    <name evidence="10 12" type="primary">ribB</name>
    <name evidence="12" type="ORF">D9K81_02505</name>
</gene>
<proteinExistence type="inferred from homology"/>
<dbReference type="InterPro" id="IPR017945">
    <property type="entry name" value="DHBP_synth_RibB-like_a/b_dom"/>
</dbReference>
<name>A0ABX9TZD6_9GAMM</name>
<comment type="catalytic activity">
    <reaction evidence="10 11">
        <text>D-ribulose 5-phosphate = (2S)-2-hydroxy-3-oxobutyl phosphate + formate + H(+)</text>
        <dbReference type="Rhea" id="RHEA:18457"/>
        <dbReference type="ChEBI" id="CHEBI:15378"/>
        <dbReference type="ChEBI" id="CHEBI:15740"/>
        <dbReference type="ChEBI" id="CHEBI:58121"/>
        <dbReference type="ChEBI" id="CHEBI:58830"/>
        <dbReference type="EC" id="4.1.99.12"/>
    </reaction>
</comment>
<comment type="similarity">
    <text evidence="10 11">Belongs to the DHBP synthase family.</text>
</comment>
<keyword evidence="5 10" id="KW-0686">Riboflavin biosynthesis</keyword>
<feature type="binding site" evidence="10">
    <location>
        <position position="158"/>
    </location>
    <ligand>
        <name>Mg(2+)</name>
        <dbReference type="ChEBI" id="CHEBI:18420"/>
        <label>2</label>
    </ligand>
</feature>
<accession>A0ABX9TZD6</accession>
<keyword evidence="7 10" id="KW-0460">Magnesium</keyword>
<dbReference type="PANTHER" id="PTHR21327:SF38">
    <property type="entry name" value="3,4-DIHYDROXY-2-BUTANONE 4-PHOSPHATE SYNTHASE"/>
    <property type="match status" value="1"/>
</dbReference>
<comment type="subunit">
    <text evidence="10 11">Homodimer.</text>
</comment>
<evidence type="ECO:0000256" key="1">
    <source>
        <dbReference type="ARBA" id="ARBA00002284"/>
    </source>
</evidence>
<feature type="binding site" evidence="10">
    <location>
        <position position="43"/>
    </location>
    <ligand>
        <name>Mg(2+)</name>
        <dbReference type="ChEBI" id="CHEBI:18420"/>
        <label>1</label>
    </ligand>
</feature>
<evidence type="ECO:0000313" key="12">
    <source>
        <dbReference type="EMBL" id="RLL24016.1"/>
    </source>
</evidence>
<dbReference type="SUPFAM" id="SSF55821">
    <property type="entry name" value="YrdC/RibB"/>
    <property type="match status" value="1"/>
</dbReference>
<dbReference type="InterPro" id="IPR000422">
    <property type="entry name" value="DHBP_synthase_RibB"/>
</dbReference>
<dbReference type="Proteomes" id="UP000280271">
    <property type="component" value="Unassembled WGS sequence"/>
</dbReference>
<feature type="binding site" evidence="10">
    <location>
        <begin position="155"/>
        <end position="159"/>
    </location>
    <ligand>
        <name>D-ribulose 5-phosphate</name>
        <dbReference type="ChEBI" id="CHEBI:58121"/>
    </ligand>
</feature>
<evidence type="ECO:0000256" key="2">
    <source>
        <dbReference type="ARBA" id="ARBA00004904"/>
    </source>
</evidence>
<dbReference type="EC" id="4.1.99.12" evidence="3 10"/>
<evidence type="ECO:0000256" key="5">
    <source>
        <dbReference type="ARBA" id="ARBA00022619"/>
    </source>
</evidence>
<dbReference type="Gene3D" id="3.90.870.10">
    <property type="entry name" value="DHBP synthase"/>
    <property type="match status" value="1"/>
</dbReference>
<protein>
    <recommendedName>
        <fullName evidence="4 10">3,4-dihydroxy-2-butanone 4-phosphate synthase</fullName>
        <shortName evidence="10 11">DHBP synthase</shortName>
        <ecNumber evidence="3 10">4.1.99.12</ecNumber>
    </recommendedName>
</protein>
<comment type="cofactor">
    <cofactor evidence="10 11">
        <name>Mg(2+)</name>
        <dbReference type="ChEBI" id="CHEBI:18420"/>
    </cofactor>
    <cofactor evidence="10 11">
        <name>Mn(2+)</name>
        <dbReference type="ChEBI" id="CHEBI:29035"/>
    </cofactor>
    <text evidence="10 11">Binds 2 divalent metal cations per subunit. Magnesium or manganese.</text>
</comment>
<feature type="site" description="Essential for catalytic activity" evidence="10">
    <location>
        <position position="141"/>
    </location>
</feature>
<feature type="binding site" evidence="10">
    <location>
        <position position="43"/>
    </location>
    <ligand>
        <name>Mg(2+)</name>
        <dbReference type="ChEBI" id="CHEBI:18420"/>
        <label>2</label>
    </ligand>
</feature>
<dbReference type="HAMAP" id="MF_00180">
    <property type="entry name" value="RibB"/>
    <property type="match status" value="1"/>
</dbReference>
<feature type="binding site" evidence="10">
    <location>
        <begin position="42"/>
        <end position="43"/>
    </location>
    <ligand>
        <name>D-ribulose 5-phosphate</name>
        <dbReference type="ChEBI" id="CHEBI:58121"/>
    </ligand>
</feature>
<comment type="pathway">
    <text evidence="2 10 11">Cofactor biosynthesis; riboflavin biosynthesis; 2-hydroxy-3-oxobutyl phosphate from D-ribulose 5-phosphate: step 1/1.</text>
</comment>
<feature type="site" description="Essential for catalytic activity" evidence="10">
    <location>
        <position position="179"/>
    </location>
</feature>
<dbReference type="NCBIfam" id="TIGR00506">
    <property type="entry name" value="ribB"/>
    <property type="match status" value="1"/>
</dbReference>